<dbReference type="AlphaFoldDB" id="A0AAW1K4Y7"/>
<name>A0AAW1K4Y7_POPJA</name>
<evidence type="ECO:0000313" key="1">
    <source>
        <dbReference type="EMBL" id="KAK9712840.1"/>
    </source>
</evidence>
<reference evidence="1 2" key="1">
    <citation type="journal article" date="2024" name="BMC Genomics">
        <title>De novo assembly and annotation of Popillia japonica's genome with initial clues to its potential as an invasive pest.</title>
        <authorList>
            <person name="Cucini C."/>
            <person name="Boschi S."/>
            <person name="Funari R."/>
            <person name="Cardaioli E."/>
            <person name="Iannotti N."/>
            <person name="Marturano G."/>
            <person name="Paoli F."/>
            <person name="Bruttini M."/>
            <person name="Carapelli A."/>
            <person name="Frati F."/>
            <person name="Nardi F."/>
        </authorList>
    </citation>
    <scope>NUCLEOTIDE SEQUENCE [LARGE SCALE GENOMIC DNA]</scope>
    <source>
        <strain evidence="1">DMR45628</strain>
    </source>
</reference>
<protein>
    <submittedName>
        <fullName evidence="1">Uncharacterized protein</fullName>
    </submittedName>
</protein>
<gene>
    <name evidence="1" type="ORF">QE152_g24668</name>
</gene>
<dbReference type="PANTHER" id="PTHR10773">
    <property type="entry name" value="DNA-DIRECTED RNA POLYMERASES I, II, AND III SUBUNIT RPABC2"/>
    <property type="match status" value="1"/>
</dbReference>
<dbReference type="Proteomes" id="UP001458880">
    <property type="component" value="Unassembled WGS sequence"/>
</dbReference>
<accession>A0AAW1K4Y7</accession>
<comment type="caution">
    <text evidence="1">The sequence shown here is derived from an EMBL/GenBank/DDBJ whole genome shotgun (WGS) entry which is preliminary data.</text>
</comment>
<sequence length="262" mass="30095">MLDNDIKQFIRDHIKSLPKVESHYLRAQTTRDFIDGSLNIATLYRLYKEECQKHNKPIAKQCIYRQIFNNEFNISWYTPKKDQCSLCTNYVNSNEDGKNDLEQEYEAHIRNKNKSRIEKKSDIDKAKSDQSLAVAVYDLQAVFQTPCGELLFTFNINSVHGAANNINGTLRSLCEFSTNHYLKINPLKSSVLLFWGGGHIDIVKRAISVRLEPEETETEIKTIRQTRSGDVLVELGKNAKNKEDFSSKIKGVLGAMTLLQMW</sequence>
<evidence type="ECO:0000313" key="2">
    <source>
        <dbReference type="Proteomes" id="UP001458880"/>
    </source>
</evidence>
<keyword evidence="2" id="KW-1185">Reference proteome</keyword>
<dbReference type="PANTHER" id="PTHR10773:SF19">
    <property type="match status" value="1"/>
</dbReference>
<dbReference type="EMBL" id="JASPKY010000256">
    <property type="protein sequence ID" value="KAK9712840.1"/>
    <property type="molecule type" value="Genomic_DNA"/>
</dbReference>
<proteinExistence type="predicted"/>
<organism evidence="1 2">
    <name type="scientific">Popillia japonica</name>
    <name type="common">Japanese beetle</name>
    <dbReference type="NCBI Taxonomy" id="7064"/>
    <lineage>
        <taxon>Eukaryota</taxon>
        <taxon>Metazoa</taxon>
        <taxon>Ecdysozoa</taxon>
        <taxon>Arthropoda</taxon>
        <taxon>Hexapoda</taxon>
        <taxon>Insecta</taxon>
        <taxon>Pterygota</taxon>
        <taxon>Neoptera</taxon>
        <taxon>Endopterygota</taxon>
        <taxon>Coleoptera</taxon>
        <taxon>Polyphaga</taxon>
        <taxon>Scarabaeiformia</taxon>
        <taxon>Scarabaeidae</taxon>
        <taxon>Rutelinae</taxon>
        <taxon>Popillia</taxon>
    </lineage>
</organism>